<dbReference type="GO" id="GO:0005634">
    <property type="term" value="C:nucleus"/>
    <property type="evidence" value="ECO:0007669"/>
    <property type="project" value="UniProtKB-SubCell"/>
</dbReference>
<name>A0A6A6PQ22_9PEZI</name>
<dbReference type="AlphaFoldDB" id="A0A6A6PQ22"/>
<feature type="region of interest" description="Disordered" evidence="19">
    <location>
        <begin position="653"/>
        <end position="680"/>
    </location>
</feature>
<keyword evidence="11 18" id="KW-0067">ATP-binding</keyword>
<comment type="catalytic activity">
    <reaction evidence="16 18">
        <text>Couples ATP hydrolysis with the unwinding of duplex DNA by translocating in the 3'-5' direction.</text>
        <dbReference type="EC" id="5.6.2.4"/>
    </reaction>
</comment>
<feature type="domain" description="HRDC" evidence="20">
    <location>
        <begin position="731"/>
        <end position="814"/>
    </location>
</feature>
<dbReference type="InterPro" id="IPR036388">
    <property type="entry name" value="WH-like_DNA-bd_sf"/>
</dbReference>
<dbReference type="Pfam" id="PF16124">
    <property type="entry name" value="RecQ_Zn_bind"/>
    <property type="match status" value="1"/>
</dbReference>
<dbReference type="EMBL" id="MU001637">
    <property type="protein sequence ID" value="KAF2482025.1"/>
    <property type="molecule type" value="Genomic_DNA"/>
</dbReference>
<dbReference type="Pfam" id="PF00271">
    <property type="entry name" value="Helicase_C"/>
    <property type="match status" value="1"/>
</dbReference>
<evidence type="ECO:0000256" key="3">
    <source>
        <dbReference type="ARBA" id="ARBA00005446"/>
    </source>
</evidence>
<dbReference type="PANTHER" id="PTHR13710:SF153">
    <property type="entry name" value="RECQ-LIKE DNA HELICASE BLM"/>
    <property type="match status" value="1"/>
</dbReference>
<evidence type="ECO:0000256" key="5">
    <source>
        <dbReference type="ARBA" id="ARBA00022723"/>
    </source>
</evidence>
<comment type="similarity">
    <text evidence="3 18">Belongs to the helicase family. RecQ subfamily.</text>
</comment>
<evidence type="ECO:0000256" key="8">
    <source>
        <dbReference type="ARBA" id="ARBA00022801"/>
    </source>
</evidence>
<dbReference type="InterPro" id="IPR027417">
    <property type="entry name" value="P-loop_NTPase"/>
</dbReference>
<evidence type="ECO:0000313" key="24">
    <source>
        <dbReference type="Proteomes" id="UP000799767"/>
    </source>
</evidence>
<evidence type="ECO:0000256" key="6">
    <source>
        <dbReference type="ARBA" id="ARBA00022741"/>
    </source>
</evidence>
<evidence type="ECO:0000256" key="10">
    <source>
        <dbReference type="ARBA" id="ARBA00022833"/>
    </source>
</evidence>
<dbReference type="GO" id="GO:0006260">
    <property type="term" value="P:DNA replication"/>
    <property type="evidence" value="ECO:0007669"/>
    <property type="project" value="UniProtKB-KW"/>
</dbReference>
<accession>A0A6A6PQ22</accession>
<keyword evidence="9 18" id="KW-0347">Helicase</keyword>
<evidence type="ECO:0000256" key="16">
    <source>
        <dbReference type="ARBA" id="ARBA00034617"/>
    </source>
</evidence>
<comment type="cofactor">
    <cofactor evidence="1">
        <name>Zn(2+)</name>
        <dbReference type="ChEBI" id="CHEBI:29105"/>
    </cofactor>
</comment>
<dbReference type="RefSeq" id="XP_033588595.1">
    <property type="nucleotide sequence ID" value="XM_033730162.1"/>
</dbReference>
<dbReference type="FunFam" id="3.40.50.300:FF:000340">
    <property type="entry name" value="Bloom syndrome, RecQ helicase"/>
    <property type="match status" value="1"/>
</dbReference>
<dbReference type="NCBIfam" id="TIGR00614">
    <property type="entry name" value="recQ_fam"/>
    <property type="match status" value="1"/>
</dbReference>
<evidence type="ECO:0000256" key="19">
    <source>
        <dbReference type="SAM" id="MobiDB-lite"/>
    </source>
</evidence>
<comment type="catalytic activity">
    <reaction evidence="17 18">
        <text>ATP + H2O = ADP + phosphate + H(+)</text>
        <dbReference type="Rhea" id="RHEA:13065"/>
        <dbReference type="ChEBI" id="CHEBI:15377"/>
        <dbReference type="ChEBI" id="CHEBI:15378"/>
        <dbReference type="ChEBI" id="CHEBI:30616"/>
        <dbReference type="ChEBI" id="CHEBI:43474"/>
        <dbReference type="ChEBI" id="CHEBI:456216"/>
    </reaction>
</comment>
<organism evidence="23 24">
    <name type="scientific">Neohortaea acidophila</name>
    <dbReference type="NCBI Taxonomy" id="245834"/>
    <lineage>
        <taxon>Eukaryota</taxon>
        <taxon>Fungi</taxon>
        <taxon>Dikarya</taxon>
        <taxon>Ascomycota</taxon>
        <taxon>Pezizomycotina</taxon>
        <taxon>Dothideomycetes</taxon>
        <taxon>Dothideomycetidae</taxon>
        <taxon>Mycosphaerellales</taxon>
        <taxon>Teratosphaeriaceae</taxon>
        <taxon>Neohortaea</taxon>
    </lineage>
</organism>
<keyword evidence="14" id="KW-0413">Isomerase</keyword>
<keyword evidence="5" id="KW-0479">Metal-binding</keyword>
<dbReference type="FunFam" id="1.10.10.10:FF:000495">
    <property type="entry name" value="RecQ family helicase MusN"/>
    <property type="match status" value="1"/>
</dbReference>
<dbReference type="CDD" id="cd17920">
    <property type="entry name" value="DEXHc_RecQ"/>
    <property type="match status" value="1"/>
</dbReference>
<evidence type="ECO:0000313" key="23">
    <source>
        <dbReference type="EMBL" id="KAF2482025.1"/>
    </source>
</evidence>
<dbReference type="InterPro" id="IPR032284">
    <property type="entry name" value="RecQ_Zn-bd"/>
</dbReference>
<dbReference type="Gene3D" id="3.40.50.300">
    <property type="entry name" value="P-loop containing nucleotide triphosphate hydrolases"/>
    <property type="match status" value="2"/>
</dbReference>
<dbReference type="SMART" id="SM00490">
    <property type="entry name" value="HELICc"/>
    <property type="match status" value="1"/>
</dbReference>
<evidence type="ECO:0000256" key="9">
    <source>
        <dbReference type="ARBA" id="ARBA00022806"/>
    </source>
</evidence>
<keyword evidence="10" id="KW-0862">Zinc</keyword>
<dbReference type="EC" id="5.6.2.4" evidence="18"/>
<dbReference type="Pfam" id="PF00270">
    <property type="entry name" value="DEAD"/>
    <property type="match status" value="1"/>
</dbReference>
<dbReference type="FunFam" id="3.40.50.300:FF:000537">
    <property type="entry name" value="Bloom syndrome RecQ-like helicase"/>
    <property type="match status" value="1"/>
</dbReference>
<keyword evidence="12" id="KW-0238">DNA-binding</keyword>
<reference evidence="23" key="1">
    <citation type="journal article" date="2020" name="Stud. Mycol.">
        <title>101 Dothideomycetes genomes: a test case for predicting lifestyles and emergence of pathogens.</title>
        <authorList>
            <person name="Haridas S."/>
            <person name="Albert R."/>
            <person name="Binder M."/>
            <person name="Bloem J."/>
            <person name="Labutti K."/>
            <person name="Salamov A."/>
            <person name="Andreopoulos B."/>
            <person name="Baker S."/>
            <person name="Barry K."/>
            <person name="Bills G."/>
            <person name="Bluhm B."/>
            <person name="Cannon C."/>
            <person name="Castanera R."/>
            <person name="Culley D."/>
            <person name="Daum C."/>
            <person name="Ezra D."/>
            <person name="Gonzalez J."/>
            <person name="Henrissat B."/>
            <person name="Kuo A."/>
            <person name="Liang C."/>
            <person name="Lipzen A."/>
            <person name="Lutzoni F."/>
            <person name="Magnuson J."/>
            <person name="Mondo S."/>
            <person name="Nolan M."/>
            <person name="Ohm R."/>
            <person name="Pangilinan J."/>
            <person name="Park H.-J."/>
            <person name="Ramirez L."/>
            <person name="Alfaro M."/>
            <person name="Sun H."/>
            <person name="Tritt A."/>
            <person name="Yoshinaga Y."/>
            <person name="Zwiers L.-H."/>
            <person name="Turgeon B."/>
            <person name="Goodwin S."/>
            <person name="Spatafora J."/>
            <person name="Crous P."/>
            <person name="Grigoriev I."/>
        </authorList>
    </citation>
    <scope>NUCLEOTIDE SEQUENCE</scope>
    <source>
        <strain evidence="23">CBS 113389</strain>
    </source>
</reference>
<dbReference type="InterPro" id="IPR014001">
    <property type="entry name" value="Helicase_ATP-bd"/>
</dbReference>
<dbReference type="Gene3D" id="1.10.150.80">
    <property type="entry name" value="HRDC domain"/>
    <property type="match status" value="1"/>
</dbReference>
<dbReference type="Proteomes" id="UP000799767">
    <property type="component" value="Unassembled WGS sequence"/>
</dbReference>
<dbReference type="SMART" id="SM00956">
    <property type="entry name" value="RQC"/>
    <property type="match status" value="1"/>
</dbReference>
<dbReference type="GO" id="GO:0009378">
    <property type="term" value="F:four-way junction helicase activity"/>
    <property type="evidence" value="ECO:0007669"/>
    <property type="project" value="TreeGrafter"/>
</dbReference>
<dbReference type="SMART" id="SM00487">
    <property type="entry name" value="DEXDc"/>
    <property type="match status" value="1"/>
</dbReference>
<gene>
    <name evidence="23" type="ORF">BDY17DRAFT_227483</name>
</gene>
<keyword evidence="7" id="KW-0227">DNA damage</keyword>
<evidence type="ECO:0000256" key="2">
    <source>
        <dbReference type="ARBA" id="ARBA00004123"/>
    </source>
</evidence>
<dbReference type="GeneID" id="54471164"/>
<dbReference type="InterPro" id="IPR018982">
    <property type="entry name" value="RQC_domain"/>
</dbReference>
<feature type="region of interest" description="Disordered" evidence="19">
    <location>
        <begin position="1"/>
        <end position="34"/>
    </location>
</feature>
<dbReference type="PROSITE" id="PS51192">
    <property type="entry name" value="HELICASE_ATP_BIND_1"/>
    <property type="match status" value="1"/>
</dbReference>
<evidence type="ECO:0000256" key="15">
    <source>
        <dbReference type="ARBA" id="ARBA00023242"/>
    </source>
</evidence>
<feature type="non-terminal residue" evidence="23">
    <location>
        <position position="1"/>
    </location>
</feature>
<comment type="subcellular location">
    <subcellularLocation>
        <location evidence="2 18">Nucleus</location>
    </subcellularLocation>
</comment>
<keyword evidence="6 18" id="KW-0547">Nucleotide-binding</keyword>
<evidence type="ECO:0000256" key="13">
    <source>
        <dbReference type="ARBA" id="ARBA00023204"/>
    </source>
</evidence>
<dbReference type="GO" id="GO:0046872">
    <property type="term" value="F:metal ion binding"/>
    <property type="evidence" value="ECO:0007669"/>
    <property type="project" value="UniProtKB-KW"/>
</dbReference>
<dbReference type="InterPro" id="IPR002121">
    <property type="entry name" value="HRDC_dom"/>
</dbReference>
<evidence type="ECO:0000256" key="12">
    <source>
        <dbReference type="ARBA" id="ARBA00023125"/>
    </source>
</evidence>
<dbReference type="Gene3D" id="1.10.10.10">
    <property type="entry name" value="Winged helix-like DNA-binding domain superfamily/Winged helix DNA-binding domain"/>
    <property type="match status" value="1"/>
</dbReference>
<evidence type="ECO:0000256" key="14">
    <source>
        <dbReference type="ARBA" id="ARBA00023235"/>
    </source>
</evidence>
<dbReference type="InterPro" id="IPR044876">
    <property type="entry name" value="HRDC_dom_sf"/>
</dbReference>
<evidence type="ECO:0000259" key="20">
    <source>
        <dbReference type="PROSITE" id="PS50967"/>
    </source>
</evidence>
<keyword evidence="13" id="KW-0234">DNA repair</keyword>
<dbReference type="InterPro" id="IPR011545">
    <property type="entry name" value="DEAD/DEAH_box_helicase_dom"/>
</dbReference>
<dbReference type="CDD" id="cd18794">
    <property type="entry name" value="SF2_C_RecQ"/>
    <property type="match status" value="1"/>
</dbReference>
<evidence type="ECO:0000256" key="4">
    <source>
        <dbReference type="ARBA" id="ARBA00022705"/>
    </source>
</evidence>
<evidence type="ECO:0000256" key="1">
    <source>
        <dbReference type="ARBA" id="ARBA00001947"/>
    </source>
</evidence>
<evidence type="ECO:0000256" key="18">
    <source>
        <dbReference type="RuleBase" id="RU364117"/>
    </source>
</evidence>
<dbReference type="SUPFAM" id="SSF52540">
    <property type="entry name" value="P-loop containing nucleoside triphosphate hydrolases"/>
    <property type="match status" value="2"/>
</dbReference>
<dbReference type="GO" id="GO:0016787">
    <property type="term" value="F:hydrolase activity"/>
    <property type="evidence" value="ECO:0007669"/>
    <property type="project" value="UniProtKB-KW"/>
</dbReference>
<dbReference type="GO" id="GO:0000724">
    <property type="term" value="P:double-strand break repair via homologous recombination"/>
    <property type="evidence" value="ECO:0007669"/>
    <property type="project" value="TreeGrafter"/>
</dbReference>
<dbReference type="Pfam" id="PF09382">
    <property type="entry name" value="RQC"/>
    <property type="match status" value="1"/>
</dbReference>
<dbReference type="GO" id="GO:0005524">
    <property type="term" value="F:ATP binding"/>
    <property type="evidence" value="ECO:0007669"/>
    <property type="project" value="UniProtKB-KW"/>
</dbReference>
<sequence length="843" mass="96371">DFDDTETSIESNHLFSNRMGTPPPRSFDHGEDDYGLDDDDDIIELAEDVENRGSTRHTPQSSNLRPVFTEIAINSKLAPLGSSGKKTKKTPKKTEDPDMERLFNFRWSDDVKETLKRRFRLRGFRENQLQAINATLAGKDAFVLMPTGGGKSLCYQLPSLIRSGKTSGVTVVISPLLSLMQDQVQHLQELEIQAFLFNGDTPTGERNGIMNAMQERNVEDYMQLLYVTPEMLGKSASMIHNFERLHRRGKLARIVIDEAHCVSQWGHDFRPDYKQLGEVRKKFPNVPVMALTATATENVKVDTIHNLGMDGCEVFTQSFNRPNLYYEVLPKPKGKGDVEAIANLIKDKHVNQTGIVYCLSRKNCEDMAEALKERYKIKAEHYHAGLDTKIKAEVQRKWQAGKYHVIVATIAFGMGIDKSDVRYVIHHSMPKSLEGYYQETGRAGRDQKPSHCYLLYGYHDAGRIRTMIEKNENSSWEQRQRQYDMLRNVVQFCENKSDCRRVQVLGYFNERFHKDDCEGQCDNCTSGSHFETVDFTQYAEQAIRLVSAIHQDKVTLPYCIDVYRGMSKSRIKASGHEDLPDYGAGKDLDRGDVERLFIRLFGEEALEEENVVNKMGFANQYVKLGQNFEKFGKGRQRLYMDIQSRAVKKAANASKKTAPALPLSTNVSSPLQFETARQQGKKASHYLDADEDDDDFSDAFEPIRIAKQPRRERVREMGPPITTDEKMANLNDMHRIVVDNFLVEARKIAKSIAIDKSLRTVPFTDTLLRIMAIDFTETEEDMLRIPGIDAERVKLYGKRFIPLIKKVHRTYNEMMGIEMEEPNPDARNVIDLVSDDDEDDDDE</sequence>
<evidence type="ECO:0000256" key="17">
    <source>
        <dbReference type="ARBA" id="ARBA00049360"/>
    </source>
</evidence>
<feature type="non-terminal residue" evidence="23">
    <location>
        <position position="843"/>
    </location>
</feature>
<evidence type="ECO:0000259" key="22">
    <source>
        <dbReference type="PROSITE" id="PS51194"/>
    </source>
</evidence>
<keyword evidence="8 18" id="KW-0378">Hydrolase</keyword>
<dbReference type="PROSITE" id="PS00690">
    <property type="entry name" value="DEAH_ATP_HELICASE"/>
    <property type="match status" value="1"/>
</dbReference>
<dbReference type="PROSITE" id="PS50967">
    <property type="entry name" value="HRDC"/>
    <property type="match status" value="1"/>
</dbReference>
<dbReference type="InterPro" id="IPR002464">
    <property type="entry name" value="DNA/RNA_helicase_DEAH_CS"/>
</dbReference>
<dbReference type="PANTHER" id="PTHR13710">
    <property type="entry name" value="DNA HELICASE RECQ FAMILY MEMBER"/>
    <property type="match status" value="1"/>
</dbReference>
<dbReference type="InterPro" id="IPR004589">
    <property type="entry name" value="DNA_helicase_ATP-dep_RecQ"/>
</dbReference>
<keyword evidence="24" id="KW-1185">Reference proteome</keyword>
<feature type="compositionally biased region" description="Polar residues" evidence="19">
    <location>
        <begin position="8"/>
        <end position="19"/>
    </location>
</feature>
<protein>
    <recommendedName>
        <fullName evidence="18">ATP-dependent DNA helicase</fullName>
        <ecNumber evidence="18">5.6.2.4</ecNumber>
    </recommendedName>
</protein>
<keyword evidence="4" id="KW-0235">DNA replication</keyword>
<dbReference type="GO" id="GO:0005737">
    <property type="term" value="C:cytoplasm"/>
    <property type="evidence" value="ECO:0007669"/>
    <property type="project" value="TreeGrafter"/>
</dbReference>
<proteinExistence type="inferred from homology"/>
<dbReference type="InterPro" id="IPR001650">
    <property type="entry name" value="Helicase_C-like"/>
</dbReference>
<feature type="compositionally biased region" description="Polar residues" evidence="19">
    <location>
        <begin position="663"/>
        <end position="678"/>
    </location>
</feature>
<feature type="domain" description="Helicase C-terminal" evidence="22">
    <location>
        <begin position="337"/>
        <end position="487"/>
    </location>
</feature>
<dbReference type="GO" id="GO:0043138">
    <property type="term" value="F:3'-5' DNA helicase activity"/>
    <property type="evidence" value="ECO:0007669"/>
    <property type="project" value="UniProtKB-EC"/>
</dbReference>
<keyword evidence="15 18" id="KW-0539">Nucleus</keyword>
<dbReference type="GO" id="GO:0005694">
    <property type="term" value="C:chromosome"/>
    <property type="evidence" value="ECO:0007669"/>
    <property type="project" value="TreeGrafter"/>
</dbReference>
<dbReference type="GO" id="GO:0003677">
    <property type="term" value="F:DNA binding"/>
    <property type="evidence" value="ECO:0007669"/>
    <property type="project" value="UniProtKB-KW"/>
</dbReference>
<dbReference type="PROSITE" id="PS51194">
    <property type="entry name" value="HELICASE_CTER"/>
    <property type="match status" value="1"/>
</dbReference>
<evidence type="ECO:0000256" key="11">
    <source>
        <dbReference type="ARBA" id="ARBA00022840"/>
    </source>
</evidence>
<dbReference type="OrthoDB" id="10261556at2759"/>
<evidence type="ECO:0000259" key="21">
    <source>
        <dbReference type="PROSITE" id="PS51192"/>
    </source>
</evidence>
<evidence type="ECO:0000256" key="7">
    <source>
        <dbReference type="ARBA" id="ARBA00022763"/>
    </source>
</evidence>
<feature type="domain" description="Helicase ATP-binding" evidence="21">
    <location>
        <begin position="132"/>
        <end position="313"/>
    </location>
</feature>